<dbReference type="Pfam" id="PF01322">
    <property type="entry name" value="Cytochrom_C_2"/>
    <property type="match status" value="1"/>
</dbReference>
<gene>
    <name evidence="2" type="ORF">NIDE3872</name>
</gene>
<evidence type="ECO:0000256" key="1">
    <source>
        <dbReference type="SAM" id="SignalP"/>
    </source>
</evidence>
<sequence length="158" mass="17497">MIRQAAVPLLFFSALLASGCAEPKTASGINGVTPVHLPDVRTPVQLDADARQEHRAVMLQHLETVQAIVAALADEDYRLAQGLTETHLGFFMHRHAMARQQPENFPPAYHDLAMAHHEAAEKLADAMPSRDLKQILPEFNKVLKACVACHLEYKLRSS</sequence>
<dbReference type="HOGENOM" id="CLU_1666196_0_0_0"/>
<protein>
    <recommendedName>
        <fullName evidence="4">Cytochrome c</fullName>
    </recommendedName>
</protein>
<reference evidence="2 3" key="1">
    <citation type="journal article" date="2010" name="Proc. Natl. Acad. Sci. U.S.A.">
        <title>A Nitrospira metagenome illuminates the physiology and evolution of globally important nitrite-oxidizing bacteria.</title>
        <authorList>
            <person name="Lucker S."/>
            <person name="Wagner M."/>
            <person name="Maixner F."/>
            <person name="Pelletier E."/>
            <person name="Koch H."/>
            <person name="Vacherie B."/>
            <person name="Rattei T."/>
            <person name="Sinninghe Damste J."/>
            <person name="Spieck E."/>
            <person name="Le Paslier D."/>
            <person name="Daims H."/>
        </authorList>
    </citation>
    <scope>NUCLEOTIDE SEQUENCE [LARGE SCALE GENOMIC DNA]</scope>
</reference>
<proteinExistence type="predicted"/>
<keyword evidence="3" id="KW-1185">Reference proteome</keyword>
<evidence type="ECO:0000313" key="2">
    <source>
        <dbReference type="EMBL" id="CBK43545.1"/>
    </source>
</evidence>
<keyword evidence="1" id="KW-0732">Signal</keyword>
<evidence type="ECO:0000313" key="3">
    <source>
        <dbReference type="Proteomes" id="UP000001660"/>
    </source>
</evidence>
<name>D8PJH1_9BACT</name>
<feature type="signal peptide" evidence="1">
    <location>
        <begin position="1"/>
        <end position="19"/>
    </location>
</feature>
<dbReference type="GO" id="GO:0020037">
    <property type="term" value="F:heme binding"/>
    <property type="evidence" value="ECO:0007669"/>
    <property type="project" value="InterPro"/>
</dbReference>
<evidence type="ECO:0008006" key="4">
    <source>
        <dbReference type="Google" id="ProtNLM"/>
    </source>
</evidence>
<dbReference type="Gene3D" id="1.20.120.10">
    <property type="entry name" value="Cytochrome c/b562"/>
    <property type="match status" value="1"/>
</dbReference>
<feature type="chain" id="PRO_5003120002" description="Cytochrome c" evidence="1">
    <location>
        <begin position="20"/>
        <end position="158"/>
    </location>
</feature>
<dbReference type="PROSITE" id="PS51257">
    <property type="entry name" value="PROKAR_LIPOPROTEIN"/>
    <property type="match status" value="1"/>
</dbReference>
<dbReference type="GO" id="GO:0022900">
    <property type="term" value="P:electron transport chain"/>
    <property type="evidence" value="ECO:0007669"/>
    <property type="project" value="InterPro"/>
</dbReference>
<dbReference type="EMBL" id="FP929003">
    <property type="protein sequence ID" value="CBK43545.1"/>
    <property type="molecule type" value="Genomic_DNA"/>
</dbReference>
<organism evidence="2 3">
    <name type="scientific">Nitrospira defluvii</name>
    <dbReference type="NCBI Taxonomy" id="330214"/>
    <lineage>
        <taxon>Bacteria</taxon>
        <taxon>Pseudomonadati</taxon>
        <taxon>Nitrospirota</taxon>
        <taxon>Nitrospiria</taxon>
        <taxon>Nitrospirales</taxon>
        <taxon>Nitrospiraceae</taxon>
        <taxon>Nitrospira</taxon>
    </lineage>
</organism>
<dbReference type="AlphaFoldDB" id="D8PJH1"/>
<dbReference type="GO" id="GO:0009055">
    <property type="term" value="F:electron transfer activity"/>
    <property type="evidence" value="ECO:0007669"/>
    <property type="project" value="InterPro"/>
</dbReference>
<dbReference type="InterPro" id="IPR002321">
    <property type="entry name" value="Cyt_c_II"/>
</dbReference>
<dbReference type="STRING" id="330214.NIDE3872"/>
<dbReference type="GO" id="GO:0005506">
    <property type="term" value="F:iron ion binding"/>
    <property type="evidence" value="ECO:0007669"/>
    <property type="project" value="InterPro"/>
</dbReference>
<dbReference type="KEGG" id="nde:NIDE3872"/>
<dbReference type="Proteomes" id="UP000001660">
    <property type="component" value="Chromosome"/>
</dbReference>
<dbReference type="InterPro" id="IPR010980">
    <property type="entry name" value="Cyt_c/b562"/>
</dbReference>
<accession>D8PJH1</accession>
<dbReference type="OrthoDB" id="1150802at2"/>
<dbReference type="SUPFAM" id="SSF47175">
    <property type="entry name" value="Cytochromes"/>
    <property type="match status" value="1"/>
</dbReference>